<keyword evidence="8" id="KW-1185">Reference proteome</keyword>
<organism evidence="7 8">
    <name type="scientific">Diatraea saccharalis</name>
    <name type="common">sugarcane borer</name>
    <dbReference type="NCBI Taxonomy" id="40085"/>
    <lineage>
        <taxon>Eukaryota</taxon>
        <taxon>Metazoa</taxon>
        <taxon>Ecdysozoa</taxon>
        <taxon>Arthropoda</taxon>
        <taxon>Hexapoda</taxon>
        <taxon>Insecta</taxon>
        <taxon>Pterygota</taxon>
        <taxon>Neoptera</taxon>
        <taxon>Endopterygota</taxon>
        <taxon>Lepidoptera</taxon>
        <taxon>Glossata</taxon>
        <taxon>Ditrysia</taxon>
        <taxon>Pyraloidea</taxon>
        <taxon>Crambidae</taxon>
        <taxon>Crambinae</taxon>
        <taxon>Diatraea</taxon>
    </lineage>
</organism>
<evidence type="ECO:0000313" key="7">
    <source>
        <dbReference type="EMBL" id="CAG9790435.1"/>
    </source>
</evidence>
<proteinExistence type="inferred from homology"/>
<dbReference type="EMBL" id="OU893353">
    <property type="protein sequence ID" value="CAG9790435.1"/>
    <property type="molecule type" value="Genomic_DNA"/>
</dbReference>
<dbReference type="Pfam" id="PF02833">
    <property type="entry name" value="DHHA2"/>
    <property type="match status" value="1"/>
</dbReference>
<evidence type="ECO:0000256" key="1">
    <source>
        <dbReference type="ARBA" id="ARBA00001936"/>
    </source>
</evidence>
<dbReference type="Pfam" id="PF01368">
    <property type="entry name" value="DHH"/>
    <property type="match status" value="1"/>
</dbReference>
<dbReference type="GO" id="GO:0005737">
    <property type="term" value="C:cytoplasm"/>
    <property type="evidence" value="ECO:0007669"/>
    <property type="project" value="InterPro"/>
</dbReference>
<evidence type="ECO:0000256" key="2">
    <source>
        <dbReference type="ARBA" id="ARBA00010331"/>
    </source>
</evidence>
<comment type="cofactor">
    <cofactor evidence="1">
        <name>Mn(2+)</name>
        <dbReference type="ChEBI" id="CHEBI:29035"/>
    </cofactor>
</comment>
<feature type="domain" description="DHHA2" evidence="6">
    <location>
        <begin position="250"/>
        <end position="385"/>
    </location>
</feature>
<accession>A0A9N9R5C0</accession>
<dbReference type="AlphaFoldDB" id="A0A9N9R5C0"/>
<reference evidence="7" key="2">
    <citation type="submission" date="2022-10" db="EMBL/GenBank/DDBJ databases">
        <authorList>
            <consortium name="ENA_rothamsted_submissions"/>
            <consortium name="culmorum"/>
            <person name="King R."/>
        </authorList>
    </citation>
    <scope>NUCLEOTIDE SEQUENCE</scope>
</reference>
<evidence type="ECO:0000259" key="6">
    <source>
        <dbReference type="SMART" id="SM01131"/>
    </source>
</evidence>
<dbReference type="PANTHER" id="PTHR12112:SF39">
    <property type="entry name" value="EG:152A3.5 PROTEIN (FBGN0003116_PN PROTEIN)"/>
    <property type="match status" value="1"/>
</dbReference>
<dbReference type="Gene3D" id="3.10.310.20">
    <property type="entry name" value="DHHA2 domain"/>
    <property type="match status" value="1"/>
</dbReference>
<dbReference type="GO" id="GO:0046872">
    <property type="term" value="F:metal ion binding"/>
    <property type="evidence" value="ECO:0007669"/>
    <property type="project" value="UniProtKB-KW"/>
</dbReference>
<sequence>MEDYFNTLNKLKSMDYNELTIVLGNESCDLDSAVSSFVYALFLHWQYHQIKCKVCTRNKRDETVYKDNIFVFVLNVDRQDYDLKTEVAYLFRQHSINDSQIVFKNDIDLKQLIMKKPTKIILVDHHTLALQDQFLAPYVTEVIDHRPRDESGWNYKEDTRSTIELVGSCTTLVTQRIKDLSALMSKELEFFNAYPITSDMLHCTIILDTVNFSKEFNKATSHDEEIIRFLETLLKPDDRESYRKTKLELLMNAKADVSSLTPAQLLRKDTKIFGDILVPSFPLLVREFLEKPNVEEALKEALITRNCSIAVLLGMDLKAGIKRDAAICANETDRADQLATFLENWDNPPLQLTPQISRPPAHRYYEQLNLSATRKQYVPALKQFLNNKSLIV</sequence>
<dbReference type="Proteomes" id="UP001153714">
    <property type="component" value="Chromosome 22"/>
</dbReference>
<dbReference type="SUPFAM" id="SSF64182">
    <property type="entry name" value="DHH phosphoesterases"/>
    <property type="match status" value="1"/>
</dbReference>
<name>A0A9N9R5C0_9NEOP</name>
<evidence type="ECO:0000313" key="8">
    <source>
        <dbReference type="Proteomes" id="UP001153714"/>
    </source>
</evidence>
<protein>
    <recommendedName>
        <fullName evidence="6">DHHA2 domain-containing protein</fullName>
    </recommendedName>
</protein>
<keyword evidence="4" id="KW-0378">Hydrolase</keyword>
<comment type="similarity">
    <text evidence="2">Belongs to the PPase class C family. Prune subfamily.</text>
</comment>
<dbReference type="OrthoDB" id="374045at2759"/>
<dbReference type="SMART" id="SM01131">
    <property type="entry name" value="DHHA2"/>
    <property type="match status" value="1"/>
</dbReference>
<reference evidence="7" key="1">
    <citation type="submission" date="2021-12" db="EMBL/GenBank/DDBJ databases">
        <authorList>
            <person name="King R."/>
        </authorList>
    </citation>
    <scope>NUCLEOTIDE SEQUENCE</scope>
</reference>
<evidence type="ECO:0000256" key="4">
    <source>
        <dbReference type="ARBA" id="ARBA00022801"/>
    </source>
</evidence>
<keyword evidence="3" id="KW-0479">Metal-binding</keyword>
<evidence type="ECO:0000256" key="5">
    <source>
        <dbReference type="ARBA" id="ARBA00023211"/>
    </source>
</evidence>
<dbReference type="InterPro" id="IPR001667">
    <property type="entry name" value="DDH_dom"/>
</dbReference>
<dbReference type="InterPro" id="IPR004097">
    <property type="entry name" value="DHHA2"/>
</dbReference>
<gene>
    <name evidence="7" type="ORF">DIATSA_LOCUS8103</name>
</gene>
<evidence type="ECO:0000256" key="3">
    <source>
        <dbReference type="ARBA" id="ARBA00022723"/>
    </source>
</evidence>
<dbReference type="InterPro" id="IPR038763">
    <property type="entry name" value="DHH_sf"/>
</dbReference>
<dbReference type="Gene3D" id="3.90.1640.10">
    <property type="entry name" value="inorganic pyrophosphatase (n-terminal core)"/>
    <property type="match status" value="1"/>
</dbReference>
<keyword evidence="5" id="KW-0464">Manganese</keyword>
<dbReference type="GO" id="GO:0004309">
    <property type="term" value="F:exopolyphosphatase activity"/>
    <property type="evidence" value="ECO:0007669"/>
    <property type="project" value="TreeGrafter"/>
</dbReference>
<dbReference type="InterPro" id="IPR038222">
    <property type="entry name" value="DHHA2_dom_sf"/>
</dbReference>
<dbReference type="PANTHER" id="PTHR12112">
    <property type="entry name" value="BNIP - RELATED"/>
    <property type="match status" value="1"/>
</dbReference>